<evidence type="ECO:0000256" key="1">
    <source>
        <dbReference type="ARBA" id="ARBA00022553"/>
    </source>
</evidence>
<dbReference type="PROSITE" id="PS50043">
    <property type="entry name" value="HTH_LUXR_2"/>
    <property type="match status" value="1"/>
</dbReference>
<accession>A0ABS8XJI8</accession>
<dbReference type="RefSeq" id="WP_233369743.1">
    <property type="nucleotide sequence ID" value="NZ_JAJTWU010000001.1"/>
</dbReference>
<reference evidence="6 7" key="1">
    <citation type="submission" date="2021-12" db="EMBL/GenBank/DDBJ databases">
        <title>Genome seq of P8.</title>
        <authorList>
            <person name="Seo T."/>
        </authorList>
    </citation>
    <scope>NUCLEOTIDE SEQUENCE [LARGE SCALE GENOMIC DNA]</scope>
    <source>
        <strain evidence="6 7">P8</strain>
    </source>
</reference>
<feature type="domain" description="Response regulatory" evidence="5">
    <location>
        <begin position="11"/>
        <end position="128"/>
    </location>
</feature>
<dbReference type="InterPro" id="IPR016032">
    <property type="entry name" value="Sig_transdc_resp-reg_C-effctor"/>
</dbReference>
<dbReference type="InterPro" id="IPR058245">
    <property type="entry name" value="NreC/VraR/RcsB-like_REC"/>
</dbReference>
<feature type="modified residue" description="4-aspartylphosphate" evidence="3">
    <location>
        <position position="63"/>
    </location>
</feature>
<dbReference type="Gene3D" id="3.40.50.2300">
    <property type="match status" value="1"/>
</dbReference>
<dbReference type="InterPro" id="IPR011006">
    <property type="entry name" value="CheY-like_superfamily"/>
</dbReference>
<dbReference type="SUPFAM" id="SSF52172">
    <property type="entry name" value="CheY-like"/>
    <property type="match status" value="1"/>
</dbReference>
<dbReference type="EMBL" id="JAJTWU010000001">
    <property type="protein sequence ID" value="MCE4553031.1"/>
    <property type="molecule type" value="Genomic_DNA"/>
</dbReference>
<dbReference type="SMART" id="SM00421">
    <property type="entry name" value="HTH_LUXR"/>
    <property type="match status" value="1"/>
</dbReference>
<dbReference type="PROSITE" id="PS50110">
    <property type="entry name" value="RESPONSE_REGULATORY"/>
    <property type="match status" value="1"/>
</dbReference>
<keyword evidence="2" id="KW-0238">DNA-binding</keyword>
<dbReference type="PANTHER" id="PTHR43214">
    <property type="entry name" value="TWO-COMPONENT RESPONSE REGULATOR"/>
    <property type="match status" value="1"/>
</dbReference>
<dbReference type="InterPro" id="IPR000792">
    <property type="entry name" value="Tscrpt_reg_LuxR_C"/>
</dbReference>
<dbReference type="Proteomes" id="UP001200741">
    <property type="component" value="Unassembled WGS sequence"/>
</dbReference>
<evidence type="ECO:0000256" key="3">
    <source>
        <dbReference type="PROSITE-ProRule" id="PRU00169"/>
    </source>
</evidence>
<name>A0ABS8XJI8_9BURK</name>
<dbReference type="PANTHER" id="PTHR43214:SF43">
    <property type="entry name" value="TWO-COMPONENT RESPONSE REGULATOR"/>
    <property type="match status" value="1"/>
</dbReference>
<comment type="caution">
    <text evidence="6">The sequence shown here is derived from an EMBL/GenBank/DDBJ whole genome shotgun (WGS) entry which is preliminary data.</text>
</comment>
<feature type="domain" description="HTH luxR-type" evidence="4">
    <location>
        <begin position="153"/>
        <end position="218"/>
    </location>
</feature>
<dbReference type="Pfam" id="PF00072">
    <property type="entry name" value="Response_reg"/>
    <property type="match status" value="1"/>
</dbReference>
<dbReference type="CDD" id="cd06170">
    <property type="entry name" value="LuxR_C_like"/>
    <property type="match status" value="1"/>
</dbReference>
<evidence type="ECO:0000313" key="7">
    <source>
        <dbReference type="Proteomes" id="UP001200741"/>
    </source>
</evidence>
<keyword evidence="1 3" id="KW-0597">Phosphoprotein</keyword>
<sequence>MTASHATPPLPVLIVEDDPWLLRDLARMVSAMPSLKLAGAVATAREARLFIQSRLSIGLMLVDLGLPDGDGMALIRLLRDTSPHARVLVLTVFDDEMHVVSALAAGAHGYVLKESDAATLERALKDVLAGDAPLSPRIARYLLRRFERTPQSVVAGDERLSSREAEVLTLVAHGFSAGEIAKRLGLSLHTVNTHLRNTYGKLAVNNRVQAVNRARDSGQIDA</sequence>
<organism evidence="6 7">
    <name type="scientific">Pelomonas cellulosilytica</name>
    <dbReference type="NCBI Taxonomy" id="2906762"/>
    <lineage>
        <taxon>Bacteria</taxon>
        <taxon>Pseudomonadati</taxon>
        <taxon>Pseudomonadota</taxon>
        <taxon>Betaproteobacteria</taxon>
        <taxon>Burkholderiales</taxon>
        <taxon>Sphaerotilaceae</taxon>
        <taxon>Roseateles</taxon>
    </lineage>
</organism>
<proteinExistence type="predicted"/>
<keyword evidence="7" id="KW-1185">Reference proteome</keyword>
<dbReference type="CDD" id="cd17535">
    <property type="entry name" value="REC_NarL-like"/>
    <property type="match status" value="1"/>
</dbReference>
<dbReference type="PRINTS" id="PR00038">
    <property type="entry name" value="HTHLUXR"/>
</dbReference>
<dbReference type="PROSITE" id="PS00622">
    <property type="entry name" value="HTH_LUXR_1"/>
    <property type="match status" value="1"/>
</dbReference>
<dbReference type="InterPro" id="IPR001789">
    <property type="entry name" value="Sig_transdc_resp-reg_receiver"/>
</dbReference>
<evidence type="ECO:0000256" key="2">
    <source>
        <dbReference type="ARBA" id="ARBA00023125"/>
    </source>
</evidence>
<dbReference type="SUPFAM" id="SSF46894">
    <property type="entry name" value="C-terminal effector domain of the bipartite response regulators"/>
    <property type="match status" value="1"/>
</dbReference>
<protein>
    <submittedName>
        <fullName evidence="6">Response regulator transcription factor</fullName>
    </submittedName>
</protein>
<dbReference type="Pfam" id="PF00196">
    <property type="entry name" value="GerE"/>
    <property type="match status" value="1"/>
</dbReference>
<evidence type="ECO:0000313" key="6">
    <source>
        <dbReference type="EMBL" id="MCE4553031.1"/>
    </source>
</evidence>
<gene>
    <name evidence="6" type="ORF">LXT13_01045</name>
</gene>
<dbReference type="SMART" id="SM00448">
    <property type="entry name" value="REC"/>
    <property type="match status" value="1"/>
</dbReference>
<evidence type="ECO:0000259" key="4">
    <source>
        <dbReference type="PROSITE" id="PS50043"/>
    </source>
</evidence>
<dbReference type="InterPro" id="IPR039420">
    <property type="entry name" value="WalR-like"/>
</dbReference>
<evidence type="ECO:0000259" key="5">
    <source>
        <dbReference type="PROSITE" id="PS50110"/>
    </source>
</evidence>